<dbReference type="InterPro" id="IPR038257">
    <property type="entry name" value="CRISPR-assoc_Cas3_HD_sf"/>
</dbReference>
<keyword evidence="7" id="KW-0067">ATP-binding</keyword>
<dbReference type="Gene3D" id="1.10.3210.30">
    <property type="match status" value="1"/>
</dbReference>
<evidence type="ECO:0000256" key="6">
    <source>
        <dbReference type="ARBA" id="ARBA00022806"/>
    </source>
</evidence>
<dbReference type="Pfam" id="PF22590">
    <property type="entry name" value="Cas3-like_C_2"/>
    <property type="match status" value="1"/>
</dbReference>
<comment type="similarity">
    <text evidence="2">In the central section; belongs to the CRISPR-associated helicase Cas3 family.</text>
</comment>
<gene>
    <name evidence="11" type="primary">cas3f</name>
    <name evidence="11" type="ORF">LLY24_13625</name>
</gene>
<keyword evidence="3" id="KW-0479">Metal-binding</keyword>
<dbReference type="RefSeq" id="WP_259036852.1">
    <property type="nucleotide sequence ID" value="NZ_JAJISC010000006.1"/>
</dbReference>
<dbReference type="EMBL" id="JAJISC010000006">
    <property type="protein sequence ID" value="MCS2610355.1"/>
    <property type="molecule type" value="Genomic_DNA"/>
</dbReference>
<organism evidence="11 12">
    <name type="scientific">Halomonas dongshanensis</name>
    <dbReference type="NCBI Taxonomy" id="2890835"/>
    <lineage>
        <taxon>Bacteria</taxon>
        <taxon>Pseudomonadati</taxon>
        <taxon>Pseudomonadota</taxon>
        <taxon>Gammaproteobacteria</taxon>
        <taxon>Oceanospirillales</taxon>
        <taxon>Halomonadaceae</taxon>
        <taxon>Halomonas</taxon>
    </lineage>
</organism>
<evidence type="ECO:0000256" key="3">
    <source>
        <dbReference type="ARBA" id="ARBA00022723"/>
    </source>
</evidence>
<evidence type="ECO:0000259" key="10">
    <source>
        <dbReference type="PROSITE" id="PS51643"/>
    </source>
</evidence>
<keyword evidence="6" id="KW-0347">Helicase</keyword>
<sequence>MNVLLVSQCHKNALKETRRILDQFAERRGDRTWQTAITQAGLDTLRTLLRQKARKNSAIACHWIRGHDHSELLWVVGDASQFNARGATPTNTTKRNILRREDENDWHSLRLIHMLASMAALFHDLGKASDAFQRRLQGKLEGRNRYRHEWVSLRLLEAFVGDDDDAGWLARLQAPSEQNDARWLDRLQRDGLDTLARPAPFPHLPPLAAAIGWLIVSHHRLPANPAEYDDGRQKWVGARATLNADTVPALPSAITARWNEIVQPPSAEEDTPYWRFTQGLPVTHDAWRTRAARLARQLAELRYPVSPIESPYVMHLARLSLMLADHHYSSLVEEGRLKGEWPGSDGKMHLYANTMFHHGKRLLCQPLIEHLLGVVRATGEITHHLPSLTTALPRIARHKGFKARSKNARFRWQDKAYDLAVGLRDKSAEQGFFGINMASTGCGKTIANGRILYGLAAPDAGARFSIALGLRTLTLQTGQAYRERLGLGSDELAIRVGGSASRALFEHQQKESEDERGGSASRGELLDEQSHVVFEGDLDSHPVLSKVVSDPHARALIGAPVLVCTIDHLVPATESLRGGHQIAPMLRLMSGDLVLDEPDDFDIKDLPALSRLVYWTGLLGSRVLLSSATLPPAIVRGLYDAYREGRAEYQRHRGKPGAPVEPICAWFDENGCAQQGCANGESFDAAHRAFAEKRAARLAQVEPRRRARIAPVVAESAHPESVQAAMASVMLAESLALHEHHHTLDQTSGQRVSFGLIRMANIEPLIEVALALYRAELPAGKRIHLCVYHSQFPLLLRSRIEARLDQTLNRSDDMAVFALPDIRARLDADPASEHLFIVLGSPVTEVGRDHDYDWAVVEPSSMRSIIQLAGRVRRHRSRPVDVPNIVLLDANVKALEKRQAAFCRPGFETEEKWPLSTHRLTDLLRSVELDPIDSRPRLMPAETLEPTGKLVDLEHAQLAALMVEGAEPVNSPRRRKRRGEKPQPNLGAYLFYRPTTLTLSAIAQQHAPFREDNATESEFVLMVDEAEEDYRFYRVEGSGRDEQLLAVERELDRLPDALLDNPRVTHWNEPDYIVALSEQAEAMDMSLERCARRFGHIRLKTDYAPYGWHFHPTLGFVRKK</sequence>
<proteinExistence type="inferred from homology"/>
<dbReference type="Pfam" id="PF21802">
    <property type="entry name" value="Cas3-like_C"/>
    <property type="match status" value="1"/>
</dbReference>
<protein>
    <submittedName>
        <fullName evidence="11">Type I-F CRISPR-associated helicase Cas3f</fullName>
    </submittedName>
</protein>
<dbReference type="InterPro" id="IPR013395">
    <property type="entry name" value="CRISPR-assoc_Cas3_yers"/>
</dbReference>
<dbReference type="PROSITE" id="PS51643">
    <property type="entry name" value="HD_CAS3"/>
    <property type="match status" value="1"/>
</dbReference>
<accession>A0ABT2EGV8</accession>
<dbReference type="InterPro" id="IPR048823">
    <property type="entry name" value="Cas3_I-F_Cas2"/>
</dbReference>
<dbReference type="InterPro" id="IPR027417">
    <property type="entry name" value="P-loop_NTPase"/>
</dbReference>
<evidence type="ECO:0000313" key="12">
    <source>
        <dbReference type="Proteomes" id="UP001165542"/>
    </source>
</evidence>
<comment type="caution">
    <text evidence="11">The sequence shown here is derived from an EMBL/GenBank/DDBJ whole genome shotgun (WGS) entry which is preliminary data.</text>
</comment>
<evidence type="ECO:0000256" key="2">
    <source>
        <dbReference type="ARBA" id="ARBA00009046"/>
    </source>
</evidence>
<evidence type="ECO:0000256" key="9">
    <source>
        <dbReference type="SAM" id="MobiDB-lite"/>
    </source>
</evidence>
<keyword evidence="5" id="KW-0378">Hydrolase</keyword>
<dbReference type="NCBIfam" id="TIGR02562">
    <property type="entry name" value="cas3_yersinia"/>
    <property type="match status" value="1"/>
</dbReference>
<keyword evidence="4" id="KW-0547">Nucleotide-binding</keyword>
<dbReference type="SUPFAM" id="SSF52540">
    <property type="entry name" value="P-loop containing nucleoside triphosphate hydrolases"/>
    <property type="match status" value="1"/>
</dbReference>
<comment type="similarity">
    <text evidence="1">In the N-terminal section; belongs to the CRISPR-associated nuclease Cas3-HD family.</text>
</comment>
<dbReference type="Pfam" id="PF21384">
    <property type="entry name" value="Cas3_I-F_Cas2"/>
    <property type="match status" value="1"/>
</dbReference>
<feature type="domain" description="HD Cas3-type" evidence="10">
    <location>
        <begin position="102"/>
        <end position="328"/>
    </location>
</feature>
<evidence type="ECO:0000256" key="5">
    <source>
        <dbReference type="ARBA" id="ARBA00022801"/>
    </source>
</evidence>
<dbReference type="Proteomes" id="UP001165542">
    <property type="component" value="Unassembled WGS sequence"/>
</dbReference>
<evidence type="ECO:0000256" key="4">
    <source>
        <dbReference type="ARBA" id="ARBA00022741"/>
    </source>
</evidence>
<reference evidence="11" key="1">
    <citation type="submission" date="2021-11" db="EMBL/GenBank/DDBJ databases">
        <title>Halomonas sp., isolated from a coastal aquaculture zone in Dongshan Bay.</title>
        <authorList>
            <person name="Lin W."/>
        </authorList>
    </citation>
    <scope>NUCLEOTIDE SEQUENCE</scope>
    <source>
        <strain evidence="11">Yzlin-01</strain>
    </source>
</reference>
<dbReference type="InterPro" id="IPR006483">
    <property type="entry name" value="CRISPR-assoc_Cas3_HD"/>
</dbReference>
<feature type="region of interest" description="Disordered" evidence="9">
    <location>
        <begin position="965"/>
        <end position="985"/>
    </location>
</feature>
<evidence type="ECO:0000256" key="8">
    <source>
        <dbReference type="ARBA" id="ARBA00023118"/>
    </source>
</evidence>
<evidence type="ECO:0000256" key="1">
    <source>
        <dbReference type="ARBA" id="ARBA00006847"/>
    </source>
</evidence>
<dbReference type="InterPro" id="IPR048824">
    <property type="entry name" value="Cas3-like_C"/>
</dbReference>
<keyword evidence="12" id="KW-1185">Reference proteome</keyword>
<evidence type="ECO:0000313" key="11">
    <source>
        <dbReference type="EMBL" id="MCS2610355.1"/>
    </source>
</evidence>
<dbReference type="InterPro" id="IPR054712">
    <property type="entry name" value="Cas3-like_dom"/>
</dbReference>
<keyword evidence="8" id="KW-0051">Antiviral defense</keyword>
<name>A0ABT2EGV8_9GAMM</name>
<evidence type="ECO:0000256" key="7">
    <source>
        <dbReference type="ARBA" id="ARBA00022840"/>
    </source>
</evidence>